<dbReference type="InterPro" id="IPR016135">
    <property type="entry name" value="UBQ-conjugating_enzyme/RWD"/>
</dbReference>
<dbReference type="GO" id="GO:0016779">
    <property type="term" value="F:nucleotidyltransferase activity"/>
    <property type="evidence" value="ECO:0007669"/>
    <property type="project" value="UniProtKB-KW"/>
</dbReference>
<dbReference type="SUPFAM" id="SSF56399">
    <property type="entry name" value="ADP-ribosylation"/>
    <property type="match status" value="1"/>
</dbReference>
<dbReference type="Pfam" id="PF00644">
    <property type="entry name" value="PARP"/>
    <property type="match status" value="1"/>
</dbReference>
<evidence type="ECO:0000313" key="8">
    <source>
        <dbReference type="Proteomes" id="UP001309876"/>
    </source>
</evidence>
<dbReference type="GO" id="GO:0003950">
    <property type="term" value="F:NAD+ poly-ADP-ribosyltransferase activity"/>
    <property type="evidence" value="ECO:0007669"/>
    <property type="project" value="InterPro"/>
</dbReference>
<feature type="domain" description="UBC core" evidence="6">
    <location>
        <begin position="1018"/>
        <end position="1190"/>
    </location>
</feature>
<accession>A0AAN7Y839</accession>
<evidence type="ECO:0000256" key="3">
    <source>
        <dbReference type="ARBA" id="ARBA00022695"/>
    </source>
</evidence>
<evidence type="ECO:0000256" key="5">
    <source>
        <dbReference type="SAM" id="MobiDB-lite"/>
    </source>
</evidence>
<comment type="caution">
    <text evidence="7">The sequence shown here is derived from an EMBL/GenBank/DDBJ whole genome shotgun (WGS) entry which is preliminary data.</text>
</comment>
<dbReference type="Gene3D" id="3.10.110.10">
    <property type="entry name" value="Ubiquitin Conjugating Enzyme"/>
    <property type="match status" value="1"/>
</dbReference>
<dbReference type="CDD" id="cd23802">
    <property type="entry name" value="UBCc_UBE2Q"/>
    <property type="match status" value="1"/>
</dbReference>
<keyword evidence="2" id="KW-0808">Transferase</keyword>
<protein>
    <recommendedName>
        <fullName evidence="6">UBC core domain-containing protein</fullName>
    </recommendedName>
</protein>
<evidence type="ECO:0000256" key="1">
    <source>
        <dbReference type="ARBA" id="ARBA00022676"/>
    </source>
</evidence>
<dbReference type="Proteomes" id="UP001309876">
    <property type="component" value="Unassembled WGS sequence"/>
</dbReference>
<evidence type="ECO:0000313" key="7">
    <source>
        <dbReference type="EMBL" id="KAK5088738.1"/>
    </source>
</evidence>
<proteinExistence type="predicted"/>
<dbReference type="InterPro" id="IPR000608">
    <property type="entry name" value="UBC"/>
</dbReference>
<dbReference type="PROSITE" id="PS50127">
    <property type="entry name" value="UBC_2"/>
    <property type="match status" value="1"/>
</dbReference>
<keyword evidence="3" id="KW-0548">Nucleotidyltransferase</keyword>
<dbReference type="Gene3D" id="3.90.228.10">
    <property type="match status" value="1"/>
</dbReference>
<dbReference type="SUPFAM" id="SSF54495">
    <property type="entry name" value="UBC-like"/>
    <property type="match status" value="1"/>
</dbReference>
<dbReference type="EMBL" id="JAVRRJ010000002">
    <property type="protein sequence ID" value="KAK5088738.1"/>
    <property type="molecule type" value="Genomic_DNA"/>
</dbReference>
<keyword evidence="4" id="KW-0520">NAD</keyword>
<evidence type="ECO:0000256" key="4">
    <source>
        <dbReference type="ARBA" id="ARBA00023027"/>
    </source>
</evidence>
<feature type="region of interest" description="Disordered" evidence="5">
    <location>
        <begin position="494"/>
        <end position="520"/>
    </location>
</feature>
<feature type="compositionally biased region" description="Low complexity" evidence="5">
    <location>
        <begin position="510"/>
        <end position="520"/>
    </location>
</feature>
<feature type="compositionally biased region" description="Polar residues" evidence="5">
    <location>
        <begin position="494"/>
        <end position="509"/>
    </location>
</feature>
<dbReference type="FunFam" id="3.10.110.10:FF:000107">
    <property type="entry name" value="Ubiquitin conjugating enzyme, putative"/>
    <property type="match status" value="1"/>
</dbReference>
<gene>
    <name evidence="7" type="ORF">LTR05_002959</name>
</gene>
<evidence type="ECO:0000259" key="6">
    <source>
        <dbReference type="PROSITE" id="PS50127"/>
    </source>
</evidence>
<dbReference type="PANTHER" id="PTHR21328">
    <property type="entry name" value="POLY ADP-RIBOSE POLYMERASE FAMILY, MEMBER PARP"/>
    <property type="match status" value="1"/>
</dbReference>
<reference evidence="7 8" key="1">
    <citation type="submission" date="2023-08" db="EMBL/GenBank/DDBJ databases">
        <title>Black Yeasts Isolated from many extreme environments.</title>
        <authorList>
            <person name="Coleine C."/>
            <person name="Stajich J.E."/>
            <person name="Selbmann L."/>
        </authorList>
    </citation>
    <scope>NUCLEOTIDE SEQUENCE [LARGE SCALE GENOMIC DNA]</scope>
    <source>
        <strain evidence="7 8">CCFEE 5910</strain>
    </source>
</reference>
<feature type="region of interest" description="Disordered" evidence="5">
    <location>
        <begin position="891"/>
        <end position="913"/>
    </location>
</feature>
<dbReference type="AlphaFoldDB" id="A0AAN7Y839"/>
<dbReference type="InterPro" id="IPR051838">
    <property type="entry name" value="ARTD_PARP"/>
</dbReference>
<dbReference type="InterPro" id="IPR012317">
    <property type="entry name" value="Poly(ADP-ribose)pol_cat_dom"/>
</dbReference>
<evidence type="ECO:0000256" key="2">
    <source>
        <dbReference type="ARBA" id="ARBA00022679"/>
    </source>
</evidence>
<keyword evidence="8" id="KW-1185">Reference proteome</keyword>
<keyword evidence="1" id="KW-0328">Glycosyltransferase</keyword>
<name>A0AAN7Y839_9EURO</name>
<dbReference type="Pfam" id="PF00179">
    <property type="entry name" value="UQ_con"/>
    <property type="match status" value="1"/>
</dbReference>
<organism evidence="7 8">
    <name type="scientific">Lithohypha guttulata</name>
    <dbReference type="NCBI Taxonomy" id="1690604"/>
    <lineage>
        <taxon>Eukaryota</taxon>
        <taxon>Fungi</taxon>
        <taxon>Dikarya</taxon>
        <taxon>Ascomycota</taxon>
        <taxon>Pezizomycotina</taxon>
        <taxon>Eurotiomycetes</taxon>
        <taxon>Chaetothyriomycetidae</taxon>
        <taxon>Chaetothyriales</taxon>
        <taxon>Trichomeriaceae</taxon>
        <taxon>Lithohypha</taxon>
    </lineage>
</organism>
<sequence>MGRKQFRQDLIEAAQDPPPHIYGIETTDDGEIGFNYTYAEYGITQHAGLRLLALNVDDYPMDNEYMIFAGEGDISPQIADSFEILTPLIKNKSIHQALSELSTVLHQAVTSGQSTNPIVLPDVSSDLEDGGYAEADSDDDVEEDEADIWLEGDEDEMFGFDEPKKPGPVAVGRTKMSQLAAEDRMKIKADLREAKDAGFKVGVIGDLSTSGIVCVSVRVAKLGISEDVMKAWTLEPQQYFVVLIRFQAGYQNIEILKEQSALSGSTEIRLGLCSSYKPNSKSAFDTFNEVAADATNDSQLSAPRSTTDLQPLFIGRPLNDLFKSRFTAVVKFREIYCLGWAGAEQLVHDTQGAPIDIGKLTKYDKMIDSKTERALPAIVMADSMSQTRFTKNCSLPLVTMQFALRHFVRCTDFCLVCHCNSGSTFEALKPYVCSSPLCLYQYMGLGFGPSIEWEILSQPYVVDLLISFCYVQAMSGRLKDFPVGIDLRVPVLPRSSSRNDPHPSYSNYRSSTQSTATQTQTPPKLAFVMPYNGANLELLFPAKNLDKGQQLRKGDFVALANSNYFSGVIYHRIEDVLLPSVRLGPPVQVVDGDKPRSDILPNKLIDVDCYLFDTSFDDLSDNDRCKAIMTLLDTIPPVKDMLRYLRTHNVGQESSLRQWRDRISSSALNVLRWIIASNRSCIVQVDSVVEDAGTLKTMPNEDRISGMDEYMQFRFAQGAPDKEQRFIDCVKKQTAGKQYPTIFAWHGSPLHNWHSIIREGLHFKDTAHGRAYGNGVYMSNHAQTSLSYMSGHYSLAGSRNGWPNSELKVSGAMSLNEVVNKPDSYVSRSPHYVVGEIDWIQTRYLVVKTNVTHTKGEQADMETIAQDPAHTAMGMSQEAVQIPVTAVARSRRPKEILQKDSKKRKSLGSGRIENPIEIMNDDVQSVATLNEDRDYLLDDESHSGRKPMSLDSDTEMDISDHEDLIRSPKKKLRQDESSTKLQLVEGCLLDDTRTDFFPGRLDMSNVKRLPAPDDASLAASSALLKAFNALMKTQKTTPAHELGWYMDPEQVDNLYQWIVELHSFDSEIPLSRDMKEAGITSVVLEMQFTNQYPFAPPFVRVVKPRFLPFNQGGGGHVTEGGAICMELLTNNGWSAVSTIESVLLQIKLAISDRERPARLPGSHGHWRAGGDGGVYGVGEAIAAYERACRAHGWAVPPAFASLRRGEGSGIGRFSS</sequence>